<keyword evidence="1" id="KW-0472">Membrane</keyword>
<keyword evidence="1" id="KW-0812">Transmembrane</keyword>
<name>A0A2N6SH67_9BACL</name>
<sequence length="61" mass="7451">MNKKYYDIIPLTIFPILYFSYIKNTLKISINKDHIETFIILYLIMILSIIIMNLYTKYKKK</sequence>
<comment type="caution">
    <text evidence="2">The sequence shown here is derived from an EMBL/GenBank/DDBJ whole genome shotgun (WGS) entry which is preliminary data.</text>
</comment>
<dbReference type="EMBL" id="PNGT01000001">
    <property type="protein sequence ID" value="PMC53263.1"/>
    <property type="molecule type" value="Genomic_DNA"/>
</dbReference>
<accession>A0A2N6SH67</accession>
<feature type="transmembrane region" description="Helical" evidence="1">
    <location>
        <begin position="34"/>
        <end position="55"/>
    </location>
</feature>
<keyword evidence="1" id="KW-1133">Transmembrane helix</keyword>
<gene>
    <name evidence="2" type="ORF">CJ218_01610</name>
</gene>
<dbReference type="Proteomes" id="UP000235670">
    <property type="component" value="Unassembled WGS sequence"/>
</dbReference>
<organism evidence="2 3">
    <name type="scientific">Gemella sanguinis</name>
    <dbReference type="NCBI Taxonomy" id="84135"/>
    <lineage>
        <taxon>Bacteria</taxon>
        <taxon>Bacillati</taxon>
        <taxon>Bacillota</taxon>
        <taxon>Bacilli</taxon>
        <taxon>Bacillales</taxon>
        <taxon>Gemellaceae</taxon>
        <taxon>Gemella</taxon>
    </lineage>
</organism>
<proteinExistence type="predicted"/>
<protein>
    <submittedName>
        <fullName evidence="2">Uncharacterized protein</fullName>
    </submittedName>
</protein>
<dbReference type="AlphaFoldDB" id="A0A2N6SH67"/>
<evidence type="ECO:0000256" key="1">
    <source>
        <dbReference type="SAM" id="Phobius"/>
    </source>
</evidence>
<evidence type="ECO:0000313" key="3">
    <source>
        <dbReference type="Proteomes" id="UP000235670"/>
    </source>
</evidence>
<reference evidence="2 3" key="1">
    <citation type="submission" date="2017-09" db="EMBL/GenBank/DDBJ databases">
        <title>Bacterial strain isolated from the female urinary microbiota.</title>
        <authorList>
            <person name="Thomas-White K."/>
            <person name="Kumar N."/>
            <person name="Forster S."/>
            <person name="Putonti C."/>
            <person name="Lawley T."/>
            <person name="Wolfe A.J."/>
        </authorList>
    </citation>
    <scope>NUCLEOTIDE SEQUENCE [LARGE SCALE GENOMIC DNA]</scope>
    <source>
        <strain evidence="2 3">UMB0186</strain>
    </source>
</reference>
<evidence type="ECO:0000313" key="2">
    <source>
        <dbReference type="EMBL" id="PMC53263.1"/>
    </source>
</evidence>
<feature type="transmembrane region" description="Helical" evidence="1">
    <location>
        <begin position="5"/>
        <end position="22"/>
    </location>
</feature>